<accession>X0SVY6</accession>
<feature type="transmembrane region" description="Helical" evidence="1">
    <location>
        <begin position="190"/>
        <end position="213"/>
    </location>
</feature>
<reference evidence="2" key="1">
    <citation type="journal article" date="2014" name="Front. Microbiol.">
        <title>High frequency of phylogenetically diverse reductive dehalogenase-homologous genes in deep subseafloor sedimentary metagenomes.</title>
        <authorList>
            <person name="Kawai M."/>
            <person name="Futagami T."/>
            <person name="Toyoda A."/>
            <person name="Takaki Y."/>
            <person name="Nishi S."/>
            <person name="Hori S."/>
            <person name="Arai W."/>
            <person name="Tsubouchi T."/>
            <person name="Morono Y."/>
            <person name="Uchiyama I."/>
            <person name="Ito T."/>
            <person name="Fujiyama A."/>
            <person name="Inagaki F."/>
            <person name="Takami H."/>
        </authorList>
    </citation>
    <scope>NUCLEOTIDE SEQUENCE</scope>
    <source>
        <strain evidence="2">Expedition CK06-06</strain>
    </source>
</reference>
<keyword evidence="1" id="KW-0812">Transmembrane</keyword>
<dbReference type="AlphaFoldDB" id="X0SVY6"/>
<sequence length="428" mass="46438">GFASGGAMLKAKGLLGVMEMLNTETRGNTEALTKFIPNVRAITGVSVMAGTGIDSMRKAVDEMNDSAGATDAAYGKMSETFEFQTKKFWNVVNEAFISIGKELMPIVLKKMNELSDWIKRNKGELVGFFKKALEALVSFGDFVINTGPMIVAGLAAFWMVGKVLAFVTAIKEARTALMALGTTGTAAKLGALVGPLGLVTAAIAGVAAGVYLLEKALNSAREAGYKMANDLKEAFTGVSIKKIIGVRAKKDFDDLMDIMRDTGRKFMEYTVETTVSTIEVQAGLIAGYYKELDATVKKWEASIAAGDFDKKGLRLLRAEWASMESGRDPDEMPKHLATKRRIREILSVEVDYWKTELADVRRDLLAKEAELVEQLAGKKASAAATAGKTAFDITKAHLDALDAYKTKGMMGLDFKQKKLLAELARHEI</sequence>
<protein>
    <recommendedName>
        <fullName evidence="3">Phage tail tape measure protein</fullName>
    </recommendedName>
</protein>
<evidence type="ECO:0000313" key="2">
    <source>
        <dbReference type="EMBL" id="GAF79311.1"/>
    </source>
</evidence>
<dbReference type="InterPro" id="IPR010090">
    <property type="entry name" value="Phage_tape_meas"/>
</dbReference>
<dbReference type="EMBL" id="BARS01005827">
    <property type="protein sequence ID" value="GAF79311.1"/>
    <property type="molecule type" value="Genomic_DNA"/>
</dbReference>
<dbReference type="NCBIfam" id="TIGR01760">
    <property type="entry name" value="tape_meas_TP901"/>
    <property type="match status" value="1"/>
</dbReference>
<feature type="non-terminal residue" evidence="2">
    <location>
        <position position="428"/>
    </location>
</feature>
<feature type="transmembrane region" description="Helical" evidence="1">
    <location>
        <begin position="149"/>
        <end position="170"/>
    </location>
</feature>
<feature type="non-terminal residue" evidence="2">
    <location>
        <position position="1"/>
    </location>
</feature>
<organism evidence="2">
    <name type="scientific">marine sediment metagenome</name>
    <dbReference type="NCBI Taxonomy" id="412755"/>
    <lineage>
        <taxon>unclassified sequences</taxon>
        <taxon>metagenomes</taxon>
        <taxon>ecological metagenomes</taxon>
    </lineage>
</organism>
<name>X0SVY6_9ZZZZ</name>
<keyword evidence="1" id="KW-0472">Membrane</keyword>
<keyword evidence="1" id="KW-1133">Transmembrane helix</keyword>
<comment type="caution">
    <text evidence="2">The sequence shown here is derived from an EMBL/GenBank/DDBJ whole genome shotgun (WGS) entry which is preliminary data.</text>
</comment>
<gene>
    <name evidence="2" type="ORF">S01H1_11433</name>
</gene>
<evidence type="ECO:0000256" key="1">
    <source>
        <dbReference type="SAM" id="Phobius"/>
    </source>
</evidence>
<proteinExistence type="predicted"/>
<evidence type="ECO:0008006" key="3">
    <source>
        <dbReference type="Google" id="ProtNLM"/>
    </source>
</evidence>